<keyword evidence="2" id="KW-1133">Transmembrane helix</keyword>
<keyword evidence="4" id="KW-1185">Reference proteome</keyword>
<feature type="compositionally biased region" description="Basic and acidic residues" evidence="1">
    <location>
        <begin position="173"/>
        <end position="182"/>
    </location>
</feature>
<name>A0A9P5S333_9FUNG</name>
<dbReference type="EMBL" id="JAAAUQ010000273">
    <property type="protein sequence ID" value="KAF9152041.1"/>
    <property type="molecule type" value="Genomic_DNA"/>
</dbReference>
<evidence type="ECO:0000313" key="3">
    <source>
        <dbReference type="EMBL" id="KAF9152041.1"/>
    </source>
</evidence>
<dbReference type="InterPro" id="IPR011043">
    <property type="entry name" value="Gal_Oxase/kelch_b-propeller"/>
</dbReference>
<gene>
    <name evidence="3" type="ORF">BG015_005867</name>
</gene>
<feature type="transmembrane region" description="Helical" evidence="2">
    <location>
        <begin position="9"/>
        <end position="26"/>
    </location>
</feature>
<feature type="region of interest" description="Disordered" evidence="1">
    <location>
        <begin position="167"/>
        <end position="257"/>
    </location>
</feature>
<evidence type="ECO:0000256" key="1">
    <source>
        <dbReference type="SAM" id="MobiDB-lite"/>
    </source>
</evidence>
<protein>
    <recommendedName>
        <fullName evidence="5">Galactose oxidase</fullName>
    </recommendedName>
</protein>
<feature type="region of interest" description="Disordered" evidence="1">
    <location>
        <begin position="93"/>
        <end position="133"/>
    </location>
</feature>
<feature type="compositionally biased region" description="Basic and acidic residues" evidence="1">
    <location>
        <begin position="222"/>
        <end position="231"/>
    </location>
</feature>
<feature type="transmembrane region" description="Helical" evidence="2">
    <location>
        <begin position="138"/>
        <end position="162"/>
    </location>
</feature>
<feature type="compositionally biased region" description="Low complexity" evidence="1">
    <location>
        <begin position="200"/>
        <end position="212"/>
    </location>
</feature>
<dbReference type="OrthoDB" id="432528at2759"/>
<organism evidence="3 4">
    <name type="scientific">Linnemannia schmuckeri</name>
    <dbReference type="NCBI Taxonomy" id="64567"/>
    <lineage>
        <taxon>Eukaryota</taxon>
        <taxon>Fungi</taxon>
        <taxon>Fungi incertae sedis</taxon>
        <taxon>Mucoromycota</taxon>
        <taxon>Mortierellomycotina</taxon>
        <taxon>Mortierellomycetes</taxon>
        <taxon>Mortierellales</taxon>
        <taxon>Mortierellaceae</taxon>
        <taxon>Linnemannia</taxon>
    </lineage>
</organism>
<proteinExistence type="predicted"/>
<keyword evidence="2" id="KW-0812">Transmembrane</keyword>
<feature type="compositionally biased region" description="Low complexity" evidence="1">
    <location>
        <begin position="96"/>
        <end position="119"/>
    </location>
</feature>
<evidence type="ECO:0000256" key="2">
    <source>
        <dbReference type="SAM" id="Phobius"/>
    </source>
</evidence>
<feature type="compositionally biased region" description="Polar residues" evidence="1">
    <location>
        <begin position="232"/>
        <end position="257"/>
    </location>
</feature>
<dbReference type="AlphaFoldDB" id="A0A9P5S333"/>
<dbReference type="Proteomes" id="UP000748756">
    <property type="component" value="Unassembled WGS sequence"/>
</dbReference>
<dbReference type="InterPro" id="IPR015915">
    <property type="entry name" value="Kelch-typ_b-propeller"/>
</dbReference>
<comment type="caution">
    <text evidence="3">The sequence shown here is derived from an EMBL/GenBank/DDBJ whole genome shotgun (WGS) entry which is preliminary data.</text>
</comment>
<dbReference type="Gene3D" id="2.120.10.80">
    <property type="entry name" value="Kelch-type beta propeller"/>
    <property type="match status" value="1"/>
</dbReference>
<sequence>MAHNGTKMLIFGGGFGLTMSGTLYILDVPTMTWSQGPSSSPRMGMVCSVSGDYFIVWGGTSWDNLATPVPLSDAPILYNINLTRWTSTFVPKGKETPTTIIPTATGTTEPTAPSGTAEPGVANPVTGDETSSSTNHKAVIIGGSVGGGVLLILLVVCGVCFCRRRRRGPQQQNKEKQEEPTRKLQFRIVQQPATDATIEPTFYPTRPFRMTPPTTPKKSKQKHGERLEKESMNSPTHWRASHSQSDRTFTSPSTSTLVTSNIDTNFTAKILPQHIVTLDRLQAQRCH</sequence>
<accession>A0A9P5S333</accession>
<keyword evidence="2" id="KW-0472">Membrane</keyword>
<reference evidence="3" key="1">
    <citation type="journal article" date="2020" name="Fungal Divers.">
        <title>Resolving the Mortierellaceae phylogeny through synthesis of multi-gene phylogenetics and phylogenomics.</title>
        <authorList>
            <person name="Vandepol N."/>
            <person name="Liber J."/>
            <person name="Desiro A."/>
            <person name="Na H."/>
            <person name="Kennedy M."/>
            <person name="Barry K."/>
            <person name="Grigoriev I.V."/>
            <person name="Miller A.N."/>
            <person name="O'Donnell K."/>
            <person name="Stajich J.E."/>
            <person name="Bonito G."/>
        </authorList>
    </citation>
    <scope>NUCLEOTIDE SEQUENCE</scope>
    <source>
        <strain evidence="3">NRRL 6426</strain>
    </source>
</reference>
<evidence type="ECO:0000313" key="4">
    <source>
        <dbReference type="Proteomes" id="UP000748756"/>
    </source>
</evidence>
<evidence type="ECO:0008006" key="5">
    <source>
        <dbReference type="Google" id="ProtNLM"/>
    </source>
</evidence>
<dbReference type="SUPFAM" id="SSF50965">
    <property type="entry name" value="Galactose oxidase, central domain"/>
    <property type="match status" value="1"/>
</dbReference>